<dbReference type="EMBL" id="CP080095">
    <property type="protein sequence ID" value="QYD68145.1"/>
    <property type="molecule type" value="Genomic_DNA"/>
</dbReference>
<dbReference type="RefSeq" id="WP_219797538.1">
    <property type="nucleotide sequence ID" value="NZ_CP080095.1"/>
</dbReference>
<accession>A0ABX8UGU9</accession>
<protein>
    <submittedName>
        <fullName evidence="2">Pyridoxamine 5'-phosphate oxidase family protein</fullName>
    </submittedName>
</protein>
<name>A0ABX8UGU9_9BURK</name>
<reference evidence="2 3" key="1">
    <citation type="submission" date="2021-07" db="EMBL/GenBank/DDBJ databases">
        <title>Paraburkholderia edwinii protects Aspergillus sp. from phenazines by acting as a toxin sponge.</title>
        <authorList>
            <person name="Dahlstrom K.M."/>
            <person name="Newman D.K."/>
        </authorList>
    </citation>
    <scope>NUCLEOTIDE SEQUENCE [LARGE SCALE GENOMIC DNA]</scope>
    <source>
        <strain evidence="2 3">Pe01</strain>
    </source>
</reference>
<dbReference type="SUPFAM" id="SSF50475">
    <property type="entry name" value="FMN-binding split barrel"/>
    <property type="match status" value="1"/>
</dbReference>
<sequence length="165" mass="17573">MLDDAVLAAMRKSVLCWLATVDADGCPNVTPKEIFCAHGRDTLLIANIASPGSARNVAAHAPVCVSFVDPFVQKGFKIKGSARLVHAADDSFSEFADPLAQMAGPRFPFASLFVVTVMSVEPIVAPSYRLYPQTSEAAQIESAMKAYGVRPAIDSSARIADNRST</sequence>
<dbReference type="InterPro" id="IPR011576">
    <property type="entry name" value="Pyridox_Oxase_N"/>
</dbReference>
<feature type="domain" description="Pyridoxamine 5'-phosphate oxidase N-terminal" evidence="1">
    <location>
        <begin position="2"/>
        <end position="116"/>
    </location>
</feature>
<dbReference type="Gene3D" id="2.30.110.10">
    <property type="entry name" value="Electron Transport, Fmn-binding Protein, Chain A"/>
    <property type="match status" value="1"/>
</dbReference>
<dbReference type="Pfam" id="PF01243">
    <property type="entry name" value="PNPOx_N"/>
    <property type="match status" value="1"/>
</dbReference>
<evidence type="ECO:0000313" key="3">
    <source>
        <dbReference type="Proteomes" id="UP000826462"/>
    </source>
</evidence>
<evidence type="ECO:0000313" key="2">
    <source>
        <dbReference type="EMBL" id="QYD68145.1"/>
    </source>
</evidence>
<proteinExistence type="predicted"/>
<evidence type="ECO:0000259" key="1">
    <source>
        <dbReference type="Pfam" id="PF01243"/>
    </source>
</evidence>
<dbReference type="Proteomes" id="UP000826462">
    <property type="component" value="Chromosome 1"/>
</dbReference>
<dbReference type="InterPro" id="IPR012349">
    <property type="entry name" value="Split_barrel_FMN-bd"/>
</dbReference>
<dbReference type="PANTHER" id="PTHR40660">
    <property type="entry name" value="5'-PHOSPHATE OXIDASE PUTATIVE DOMAIN-CONTAINING PROTEIN-RELATED"/>
    <property type="match status" value="1"/>
</dbReference>
<keyword evidence="3" id="KW-1185">Reference proteome</keyword>
<dbReference type="PANTHER" id="PTHR40660:SF1">
    <property type="entry name" value="5'-PHOSPHATE OXIDASE PUTATIVE DOMAIN-CONTAINING PROTEIN-RELATED"/>
    <property type="match status" value="1"/>
</dbReference>
<organism evidence="2 3">
    <name type="scientific">Paraburkholderia edwinii</name>
    <dbReference type="NCBI Taxonomy" id="2861782"/>
    <lineage>
        <taxon>Bacteria</taxon>
        <taxon>Pseudomonadati</taxon>
        <taxon>Pseudomonadota</taxon>
        <taxon>Betaproteobacteria</taxon>
        <taxon>Burkholderiales</taxon>
        <taxon>Burkholderiaceae</taxon>
        <taxon>Paraburkholderia</taxon>
    </lineage>
</organism>
<gene>
    <name evidence="2" type="ORF">KZJ38_17970</name>
</gene>